<keyword evidence="3" id="KW-1185">Reference proteome</keyword>
<proteinExistence type="predicted"/>
<dbReference type="Proteomes" id="UP000649617">
    <property type="component" value="Unassembled WGS sequence"/>
</dbReference>
<dbReference type="OrthoDB" id="425120at2759"/>
<sequence length="247" mass="26934">MASMSSCSREAKEDSTLVQVATGGAVAAVLFAIVRTLKGADLAEDIVDLCHSVYTSFVSAYAASSATRQRCKQLDDGESEVLVLPKHSYADASRMFARSLGYFWADALYIVGCGFVGYRPHMWLERLGHHALQTVANLTCLVRGPGLEVRRCTLAFAYMAEASSIPLRLVALARKADAGDAMLRALRTSTLGVFGLSRILNGAFCMWLLVASRRHVSKRMLALQLSGAAAAYVMNWAWFLRLMSRAI</sequence>
<comment type="caution">
    <text evidence="2">The sequence shown here is derived from an EMBL/GenBank/DDBJ whole genome shotgun (WGS) entry which is preliminary data.</text>
</comment>
<keyword evidence="1" id="KW-1133">Transmembrane helix</keyword>
<dbReference type="AlphaFoldDB" id="A0A812YD91"/>
<evidence type="ECO:0000313" key="2">
    <source>
        <dbReference type="EMBL" id="CAE7770709.1"/>
    </source>
</evidence>
<evidence type="ECO:0000313" key="3">
    <source>
        <dbReference type="Proteomes" id="UP000649617"/>
    </source>
</evidence>
<accession>A0A812YD91</accession>
<keyword evidence="1" id="KW-0812">Transmembrane</keyword>
<evidence type="ECO:0008006" key="4">
    <source>
        <dbReference type="Google" id="ProtNLM"/>
    </source>
</evidence>
<evidence type="ECO:0000256" key="1">
    <source>
        <dbReference type="SAM" id="Phobius"/>
    </source>
</evidence>
<feature type="transmembrane region" description="Helical" evidence="1">
    <location>
        <begin position="16"/>
        <end position="34"/>
    </location>
</feature>
<keyword evidence="1" id="KW-0472">Membrane</keyword>
<feature type="transmembrane region" description="Helical" evidence="1">
    <location>
        <begin position="191"/>
        <end position="209"/>
    </location>
</feature>
<reference evidence="2" key="1">
    <citation type="submission" date="2021-02" db="EMBL/GenBank/DDBJ databases">
        <authorList>
            <person name="Dougan E. K."/>
            <person name="Rhodes N."/>
            <person name="Thang M."/>
            <person name="Chan C."/>
        </authorList>
    </citation>
    <scope>NUCLEOTIDE SEQUENCE</scope>
</reference>
<feature type="transmembrane region" description="Helical" evidence="1">
    <location>
        <begin position="221"/>
        <end position="239"/>
    </location>
</feature>
<protein>
    <recommendedName>
        <fullName evidence="4">TLC domain-containing protein</fullName>
    </recommendedName>
</protein>
<gene>
    <name evidence="2" type="ORF">SPIL2461_LOCUS22700</name>
</gene>
<name>A0A812YD91_SYMPI</name>
<dbReference type="EMBL" id="CAJNIZ010047561">
    <property type="protein sequence ID" value="CAE7770709.1"/>
    <property type="molecule type" value="Genomic_DNA"/>
</dbReference>
<organism evidence="2 3">
    <name type="scientific">Symbiodinium pilosum</name>
    <name type="common">Dinoflagellate</name>
    <dbReference type="NCBI Taxonomy" id="2952"/>
    <lineage>
        <taxon>Eukaryota</taxon>
        <taxon>Sar</taxon>
        <taxon>Alveolata</taxon>
        <taxon>Dinophyceae</taxon>
        <taxon>Suessiales</taxon>
        <taxon>Symbiodiniaceae</taxon>
        <taxon>Symbiodinium</taxon>
    </lineage>
</organism>